<evidence type="ECO:0000259" key="11">
    <source>
        <dbReference type="PROSITE" id="PS50893"/>
    </source>
</evidence>
<reference evidence="12 13" key="1">
    <citation type="submission" date="2015-01" db="EMBL/GenBank/DDBJ databases">
        <authorList>
            <person name="Pelicic Vladimir"/>
        </authorList>
    </citation>
    <scope>NUCLEOTIDE SEQUENCE [LARGE SCALE GENOMIC DNA]</scope>
    <source>
        <strain evidence="12 13">2908</strain>
    </source>
</reference>
<comment type="subcellular location">
    <subcellularLocation>
        <location evidence="1 10">Cell membrane</location>
        <topology evidence="1 10">Peripheral membrane protein</topology>
    </subcellularLocation>
</comment>
<dbReference type="EMBL" id="CDMW01000001">
    <property type="protein sequence ID" value="CEL89690.1"/>
    <property type="molecule type" value="Genomic_DNA"/>
</dbReference>
<dbReference type="GO" id="GO:0042626">
    <property type="term" value="F:ATPase-coupled transmembrane transporter activity"/>
    <property type="evidence" value="ECO:0007669"/>
    <property type="project" value="TreeGrafter"/>
</dbReference>
<dbReference type="InterPro" id="IPR027417">
    <property type="entry name" value="P-loop_NTPase"/>
</dbReference>
<evidence type="ECO:0000256" key="6">
    <source>
        <dbReference type="ARBA" id="ARBA00022840"/>
    </source>
</evidence>
<keyword evidence="8 10" id="KW-0472">Membrane</keyword>
<accession>A0A0B7GIU2</accession>
<dbReference type="InterPro" id="IPR003593">
    <property type="entry name" value="AAA+_ATPase"/>
</dbReference>
<keyword evidence="3 10" id="KW-0813">Transport</keyword>
<keyword evidence="12" id="KW-0378">Hydrolase</keyword>
<dbReference type="InterPro" id="IPR050095">
    <property type="entry name" value="ECF_ABC_transporter_ATP-bd"/>
</dbReference>
<dbReference type="NCBIfam" id="TIGR01166">
    <property type="entry name" value="cbiO"/>
    <property type="match status" value="1"/>
</dbReference>
<dbReference type="PANTHER" id="PTHR43553">
    <property type="entry name" value="HEAVY METAL TRANSPORTER"/>
    <property type="match status" value="1"/>
</dbReference>
<dbReference type="SMART" id="SM00382">
    <property type="entry name" value="AAA"/>
    <property type="match status" value="1"/>
</dbReference>
<name>A0A0B7GIU2_STRSA</name>
<dbReference type="GO" id="GO:0016887">
    <property type="term" value="F:ATP hydrolysis activity"/>
    <property type="evidence" value="ECO:0007669"/>
    <property type="project" value="InterPro"/>
</dbReference>
<proteinExistence type="inferred from homology"/>
<gene>
    <name evidence="12" type="primary">cbiO</name>
    <name evidence="12" type="ORF">SSV_0376</name>
</gene>
<dbReference type="PANTHER" id="PTHR43553:SF24">
    <property type="entry name" value="ENERGY-COUPLING FACTOR TRANSPORTER ATP-BINDING PROTEIN ECFA1"/>
    <property type="match status" value="1"/>
</dbReference>
<evidence type="ECO:0000256" key="1">
    <source>
        <dbReference type="ARBA" id="ARBA00004202"/>
    </source>
</evidence>
<dbReference type="GO" id="GO:0043190">
    <property type="term" value="C:ATP-binding cassette (ABC) transporter complex"/>
    <property type="evidence" value="ECO:0007669"/>
    <property type="project" value="TreeGrafter"/>
</dbReference>
<dbReference type="RefSeq" id="WP_072073469.1">
    <property type="nucleotide sequence ID" value="NZ_CDMW01000001.1"/>
</dbReference>
<evidence type="ECO:0000256" key="3">
    <source>
        <dbReference type="ARBA" id="ARBA00022448"/>
    </source>
</evidence>
<dbReference type="FunFam" id="3.40.50.300:FF:000224">
    <property type="entry name" value="Energy-coupling factor transporter ATP-binding protein EcfA"/>
    <property type="match status" value="1"/>
</dbReference>
<dbReference type="InterPro" id="IPR005876">
    <property type="entry name" value="Co_trans_ATP-bd"/>
</dbReference>
<dbReference type="SUPFAM" id="SSF52540">
    <property type="entry name" value="P-loop containing nucleoside triphosphate hydrolases"/>
    <property type="match status" value="1"/>
</dbReference>
<dbReference type="PROSITE" id="PS50893">
    <property type="entry name" value="ABC_TRANSPORTER_2"/>
    <property type="match status" value="1"/>
</dbReference>
<dbReference type="CDD" id="cd03225">
    <property type="entry name" value="ABC_cobalt_CbiO_domain1"/>
    <property type="match status" value="1"/>
</dbReference>
<evidence type="ECO:0000256" key="8">
    <source>
        <dbReference type="ARBA" id="ARBA00023136"/>
    </source>
</evidence>
<keyword evidence="6 10" id="KW-0067">ATP-binding</keyword>
<evidence type="ECO:0000313" key="12">
    <source>
        <dbReference type="EMBL" id="CEL89690.1"/>
    </source>
</evidence>
<comment type="function">
    <text evidence="9">Probably part of an ABC transporter complex. Responsible for energy coupling to the transport system.</text>
</comment>
<evidence type="ECO:0000256" key="5">
    <source>
        <dbReference type="ARBA" id="ARBA00022741"/>
    </source>
</evidence>
<evidence type="ECO:0000256" key="2">
    <source>
        <dbReference type="ARBA" id="ARBA00005417"/>
    </source>
</evidence>
<dbReference type="InterPro" id="IPR015856">
    <property type="entry name" value="ABC_transpr_CbiO/EcfA_su"/>
</dbReference>
<dbReference type="AlphaFoldDB" id="A0A0B7GIU2"/>
<dbReference type="PROSITE" id="PS00211">
    <property type="entry name" value="ABC_TRANSPORTER_1"/>
    <property type="match status" value="1"/>
</dbReference>
<evidence type="ECO:0000256" key="9">
    <source>
        <dbReference type="ARBA" id="ARBA00025157"/>
    </source>
</evidence>
<dbReference type="Proteomes" id="UP000183504">
    <property type="component" value="Unassembled WGS sequence"/>
</dbReference>
<organism evidence="12 13">
    <name type="scientific">Streptococcus sanguinis</name>
    <dbReference type="NCBI Taxonomy" id="1305"/>
    <lineage>
        <taxon>Bacteria</taxon>
        <taxon>Bacillati</taxon>
        <taxon>Bacillota</taxon>
        <taxon>Bacilli</taxon>
        <taxon>Lactobacillales</taxon>
        <taxon>Streptococcaceae</taxon>
        <taxon>Streptococcus</taxon>
    </lineage>
</organism>
<evidence type="ECO:0000256" key="4">
    <source>
        <dbReference type="ARBA" id="ARBA00022475"/>
    </source>
</evidence>
<evidence type="ECO:0000313" key="13">
    <source>
        <dbReference type="Proteomes" id="UP000183504"/>
    </source>
</evidence>
<keyword evidence="7" id="KW-1278">Translocase</keyword>
<dbReference type="GO" id="GO:0005524">
    <property type="term" value="F:ATP binding"/>
    <property type="evidence" value="ECO:0007669"/>
    <property type="project" value="UniProtKB-UniRule"/>
</dbReference>
<protein>
    <recommendedName>
        <fullName evidence="10">ABC transporter ATP-binding protein</fullName>
    </recommendedName>
</protein>
<evidence type="ECO:0000256" key="10">
    <source>
        <dbReference type="RuleBase" id="RU364103"/>
    </source>
</evidence>
<dbReference type="InterPro" id="IPR003439">
    <property type="entry name" value="ABC_transporter-like_ATP-bd"/>
</dbReference>
<keyword evidence="5 10" id="KW-0547">Nucleotide-binding</keyword>
<dbReference type="InterPro" id="IPR017871">
    <property type="entry name" value="ABC_transporter-like_CS"/>
</dbReference>
<feature type="domain" description="ABC transporter" evidence="11">
    <location>
        <begin position="2"/>
        <end position="236"/>
    </location>
</feature>
<sequence>MLQVKNISFAYDENPTLHNISMDFEEGRITGILGVNGSGKSTIMKIITRLLKPQKGSLLYDGQPVGDSKKALFQYRQHVNMVFQNPEQQLFYTIVKDDIGMALENLGYEEDEIASRVATALEMMDISHLQDRPLQYLSYGQKKRVAIAGMLALQPKYLLLDEPTAGLDPKGRDQMAATMKKLVQAGTNIIVSSHDMDLMYDCCDYAYLLQKGHLIAEGSKFDFFQQGDLLVEAGLAVPWIVKLHQTIQTPLAENEAAFFEQLGGNVKWSNH</sequence>
<comment type="similarity">
    <text evidence="2 10">Belongs to the ABC transporter superfamily.</text>
</comment>
<comment type="function">
    <text evidence="10">Part of an ABC transporter complex. Responsible for energy coupling to the transport system.</text>
</comment>
<evidence type="ECO:0000256" key="7">
    <source>
        <dbReference type="ARBA" id="ARBA00022967"/>
    </source>
</evidence>
<dbReference type="GO" id="GO:0032217">
    <property type="term" value="F:riboflavin transmembrane transporter activity"/>
    <property type="evidence" value="ECO:0007669"/>
    <property type="project" value="UniProtKB-ARBA"/>
</dbReference>
<keyword evidence="4 10" id="KW-1003">Cell membrane</keyword>
<dbReference type="Pfam" id="PF00005">
    <property type="entry name" value="ABC_tran"/>
    <property type="match status" value="1"/>
</dbReference>
<dbReference type="GO" id="GO:0006824">
    <property type="term" value="P:cobalt ion transport"/>
    <property type="evidence" value="ECO:0007669"/>
    <property type="project" value="InterPro"/>
</dbReference>
<dbReference type="Gene3D" id="3.40.50.300">
    <property type="entry name" value="P-loop containing nucleotide triphosphate hydrolases"/>
    <property type="match status" value="1"/>
</dbReference>